<protein>
    <submittedName>
        <fullName evidence="1">Uncharacterized protein</fullName>
    </submittedName>
</protein>
<evidence type="ECO:0000313" key="1">
    <source>
        <dbReference type="EMBL" id="QCI64650.1"/>
    </source>
</evidence>
<dbReference type="AlphaFoldDB" id="A0A4D7B3M0"/>
<name>A0A4D7B3M0_9HYPH</name>
<proteinExistence type="predicted"/>
<evidence type="ECO:0000313" key="2">
    <source>
        <dbReference type="Proteomes" id="UP000298781"/>
    </source>
</evidence>
<dbReference type="Proteomes" id="UP000298781">
    <property type="component" value="Chromosome"/>
</dbReference>
<organism evidence="1 2">
    <name type="scientific">Phreatobacter stygius</name>
    <dbReference type="NCBI Taxonomy" id="1940610"/>
    <lineage>
        <taxon>Bacteria</taxon>
        <taxon>Pseudomonadati</taxon>
        <taxon>Pseudomonadota</taxon>
        <taxon>Alphaproteobacteria</taxon>
        <taxon>Hyphomicrobiales</taxon>
        <taxon>Phreatobacteraceae</taxon>
        <taxon>Phreatobacter</taxon>
    </lineage>
</organism>
<sequence length="65" mass="7468">MTYGSVKSFMRAIDIDFLRVDGAAETARFFVPNPGRRIEIAPRGVTVTRRTVKPRSRVKRFIRIS</sequence>
<dbReference type="EMBL" id="CP039690">
    <property type="protein sequence ID" value="QCI64650.1"/>
    <property type="molecule type" value="Genomic_DNA"/>
</dbReference>
<gene>
    <name evidence="1" type="ORF">E8M01_10685</name>
</gene>
<keyword evidence="2" id="KW-1185">Reference proteome</keyword>
<reference evidence="1 2" key="1">
    <citation type="submission" date="2019-04" db="EMBL/GenBank/DDBJ databases">
        <title>Phreatobacter aquaticus sp. nov.</title>
        <authorList>
            <person name="Choi A."/>
        </authorList>
    </citation>
    <scope>NUCLEOTIDE SEQUENCE [LARGE SCALE GENOMIC DNA]</scope>
    <source>
        <strain evidence="1 2">KCTC 52518</strain>
    </source>
</reference>
<dbReference type="OrthoDB" id="8481211at2"/>
<accession>A0A4D7B3M0</accession>
<dbReference type="RefSeq" id="WP_136960102.1">
    <property type="nucleotide sequence ID" value="NZ_CP039690.1"/>
</dbReference>
<dbReference type="KEGG" id="pstg:E8M01_10685"/>